<evidence type="ECO:0000313" key="2">
    <source>
        <dbReference type="Proteomes" id="UP000185895"/>
    </source>
</evidence>
<dbReference type="OrthoDB" id="9981305at2"/>
<accession>A0A1E7RDH0</accession>
<reference evidence="1 2" key="1">
    <citation type="submission" date="2016-09" db="EMBL/GenBank/DDBJ databases">
        <authorList>
            <person name="Capua I."/>
            <person name="De Benedictis P."/>
            <person name="Joannis T."/>
            <person name="Lombin L.H."/>
            <person name="Cattoli G."/>
        </authorList>
    </citation>
    <scope>NUCLEOTIDE SEQUENCE [LARGE SCALE GENOMIC DNA]</scope>
    <source>
        <strain evidence="1 2">ANC 4671</strain>
    </source>
</reference>
<dbReference type="AlphaFoldDB" id="A0A1E7RDH0"/>
<organism evidence="1 2">
    <name type="scientific">Acinetobacter qingfengensis</name>
    <dbReference type="NCBI Taxonomy" id="1262585"/>
    <lineage>
        <taxon>Bacteria</taxon>
        <taxon>Pseudomonadati</taxon>
        <taxon>Pseudomonadota</taxon>
        <taxon>Gammaproteobacteria</taxon>
        <taxon>Moraxellales</taxon>
        <taxon>Moraxellaceae</taxon>
        <taxon>Acinetobacter</taxon>
    </lineage>
</organism>
<dbReference type="STRING" id="1262585.BJI46_01965"/>
<proteinExistence type="predicted"/>
<keyword evidence="2" id="KW-1185">Reference proteome</keyword>
<evidence type="ECO:0000313" key="1">
    <source>
        <dbReference type="EMBL" id="OEY97215.1"/>
    </source>
</evidence>
<dbReference type="EMBL" id="MKKK01000012">
    <property type="protein sequence ID" value="OEY97215.1"/>
    <property type="molecule type" value="Genomic_DNA"/>
</dbReference>
<name>A0A1E7RDH0_9GAMM</name>
<protein>
    <submittedName>
        <fullName evidence="1">Uncharacterized protein</fullName>
    </submittedName>
</protein>
<comment type="caution">
    <text evidence="1">The sequence shown here is derived from an EMBL/GenBank/DDBJ whole genome shotgun (WGS) entry which is preliminary data.</text>
</comment>
<dbReference type="Proteomes" id="UP000185895">
    <property type="component" value="Unassembled WGS sequence"/>
</dbReference>
<sequence length="60" mass="6732">MRRLLYIVGFALLLLLGSLFLSLRFSEALPIAFIGGCLGWAVAEFKRETKPTERSNSDSR</sequence>
<gene>
    <name evidence="1" type="ORF">BJI46_01965</name>
</gene>
<dbReference type="RefSeq" id="WP_070069363.1">
    <property type="nucleotide sequence ID" value="NZ_MKKK01000012.1"/>
</dbReference>